<dbReference type="InterPro" id="IPR005746">
    <property type="entry name" value="Thioredoxin"/>
</dbReference>
<keyword evidence="3" id="KW-0249">Electron transport</keyword>
<keyword evidence="12" id="KW-1185">Reference proteome</keyword>
<dbReference type="PANTHER" id="PTHR45663:SF42">
    <property type="entry name" value="THIOREDOXIN M5, CHLOROPLASTIC"/>
    <property type="match status" value="1"/>
</dbReference>
<sequence length="111" mass="11624">MSDSIQTFTDASLEPALAAGGVLLLDFWAEWCAPCRALAPVLDDIADEYAGAAAIGKINADQNPTAVARYGVRGLPTLLLLVDGVERGRIVGLSSRTRIAALLDAQLDAQT</sequence>
<dbReference type="Proteomes" id="UP000239898">
    <property type="component" value="Unassembled WGS sequence"/>
</dbReference>
<evidence type="ECO:0000313" key="11">
    <source>
        <dbReference type="EMBL" id="PPT87757.1"/>
    </source>
</evidence>
<reference evidence="11 12" key="1">
    <citation type="submission" date="2016-08" db="EMBL/GenBank/DDBJ databases">
        <title>Evolution of the type three secretion system and type three effector repertoires in Xanthomonas.</title>
        <authorList>
            <person name="Merda D."/>
            <person name="Briand M."/>
            <person name="Bosis E."/>
            <person name="Rousseau C."/>
            <person name="Portier P."/>
            <person name="Jacques M.-A."/>
            <person name="Fischer-Le Saux M."/>
        </authorList>
    </citation>
    <scope>NUCLEOTIDE SEQUENCE [LARGE SCALE GENOMIC DNA]</scope>
    <source>
        <strain evidence="11 12">CFBP 4691</strain>
    </source>
</reference>
<dbReference type="PROSITE" id="PS51352">
    <property type="entry name" value="THIOREDOXIN_2"/>
    <property type="match status" value="1"/>
</dbReference>
<dbReference type="Gene3D" id="3.40.30.10">
    <property type="entry name" value="Glutaredoxin"/>
    <property type="match status" value="1"/>
</dbReference>
<evidence type="ECO:0000256" key="9">
    <source>
        <dbReference type="PIRSR" id="PIRSR000077-4"/>
    </source>
</evidence>
<dbReference type="PIRSF" id="PIRSF000077">
    <property type="entry name" value="Thioredoxin"/>
    <property type="match status" value="1"/>
</dbReference>
<dbReference type="GO" id="GO:0015035">
    <property type="term" value="F:protein-disulfide reductase activity"/>
    <property type="evidence" value="ECO:0007669"/>
    <property type="project" value="InterPro"/>
</dbReference>
<dbReference type="AlphaFoldDB" id="A0A2S6ZCF6"/>
<feature type="active site" description="Nucleophile" evidence="8">
    <location>
        <position position="35"/>
    </location>
</feature>
<dbReference type="Pfam" id="PF00085">
    <property type="entry name" value="Thioredoxin"/>
    <property type="match status" value="1"/>
</dbReference>
<evidence type="ECO:0000256" key="7">
    <source>
        <dbReference type="PIRNR" id="PIRNR000077"/>
    </source>
</evidence>
<dbReference type="EMBL" id="MIGX01000088">
    <property type="protein sequence ID" value="PPT87757.1"/>
    <property type="molecule type" value="Genomic_DNA"/>
</dbReference>
<dbReference type="CDD" id="cd02947">
    <property type="entry name" value="TRX_family"/>
    <property type="match status" value="1"/>
</dbReference>
<evidence type="ECO:0000256" key="2">
    <source>
        <dbReference type="ARBA" id="ARBA00022946"/>
    </source>
</evidence>
<dbReference type="RefSeq" id="WP_128421180.1">
    <property type="nucleotide sequence ID" value="NZ_CP049017.1"/>
</dbReference>
<comment type="similarity">
    <text evidence="6">Belongs to the thioredoxin family. Plant M-type subfamily.</text>
</comment>
<feature type="domain" description="Thioredoxin" evidence="10">
    <location>
        <begin position="2"/>
        <end position="108"/>
    </location>
</feature>
<feature type="site" description="Contributes to redox potential value" evidence="8">
    <location>
        <position position="33"/>
    </location>
</feature>
<dbReference type="PRINTS" id="PR00421">
    <property type="entry name" value="THIOREDOXIN"/>
</dbReference>
<dbReference type="PANTHER" id="PTHR45663">
    <property type="entry name" value="GEO12009P1"/>
    <property type="match status" value="1"/>
</dbReference>
<dbReference type="GO" id="GO:0005737">
    <property type="term" value="C:cytoplasm"/>
    <property type="evidence" value="ECO:0007669"/>
    <property type="project" value="TreeGrafter"/>
</dbReference>
<evidence type="ECO:0000256" key="1">
    <source>
        <dbReference type="ARBA" id="ARBA00022448"/>
    </source>
</evidence>
<keyword evidence="2" id="KW-0809">Transit peptide</keyword>
<feature type="disulfide bond" description="Redox-active" evidence="9">
    <location>
        <begin position="32"/>
        <end position="35"/>
    </location>
</feature>
<feature type="site" description="Deprotonates C-terminal active site Cys" evidence="8">
    <location>
        <position position="26"/>
    </location>
</feature>
<comment type="caution">
    <text evidence="11">The sequence shown here is derived from an EMBL/GenBank/DDBJ whole genome shotgun (WGS) entry which is preliminary data.</text>
</comment>
<dbReference type="InterPro" id="IPR036249">
    <property type="entry name" value="Thioredoxin-like_sf"/>
</dbReference>
<protein>
    <recommendedName>
        <fullName evidence="7">Thioredoxin</fullName>
    </recommendedName>
</protein>
<dbReference type="OrthoDB" id="9790390at2"/>
<evidence type="ECO:0000256" key="6">
    <source>
        <dbReference type="ARBA" id="ARBA00038056"/>
    </source>
</evidence>
<evidence type="ECO:0000259" key="10">
    <source>
        <dbReference type="PROSITE" id="PS51352"/>
    </source>
</evidence>
<feature type="site" description="Contributes to redox potential value" evidence="8">
    <location>
        <position position="34"/>
    </location>
</feature>
<evidence type="ECO:0000256" key="8">
    <source>
        <dbReference type="PIRSR" id="PIRSR000077-1"/>
    </source>
</evidence>
<evidence type="ECO:0000256" key="4">
    <source>
        <dbReference type="ARBA" id="ARBA00023157"/>
    </source>
</evidence>
<keyword evidence="1" id="KW-0813">Transport</keyword>
<feature type="active site" description="Nucleophile" evidence="8">
    <location>
        <position position="32"/>
    </location>
</feature>
<accession>A0A2S6ZCF6</accession>
<keyword evidence="4 9" id="KW-1015">Disulfide bond</keyword>
<evidence type="ECO:0000313" key="12">
    <source>
        <dbReference type="Proteomes" id="UP000239898"/>
    </source>
</evidence>
<evidence type="ECO:0000256" key="3">
    <source>
        <dbReference type="ARBA" id="ARBA00022982"/>
    </source>
</evidence>
<organism evidence="11 12">
    <name type="scientific">Xanthomonas theicola</name>
    <dbReference type="NCBI Taxonomy" id="56464"/>
    <lineage>
        <taxon>Bacteria</taxon>
        <taxon>Pseudomonadati</taxon>
        <taxon>Pseudomonadota</taxon>
        <taxon>Gammaproteobacteria</taxon>
        <taxon>Lysobacterales</taxon>
        <taxon>Lysobacteraceae</taxon>
        <taxon>Xanthomonas</taxon>
    </lineage>
</organism>
<keyword evidence="5 9" id="KW-0676">Redox-active center</keyword>
<dbReference type="InterPro" id="IPR013766">
    <property type="entry name" value="Thioredoxin_domain"/>
</dbReference>
<dbReference type="PROSITE" id="PS00194">
    <property type="entry name" value="THIOREDOXIN_1"/>
    <property type="match status" value="1"/>
</dbReference>
<name>A0A2S6ZCF6_9XANT</name>
<evidence type="ECO:0000256" key="5">
    <source>
        <dbReference type="ARBA" id="ARBA00023284"/>
    </source>
</evidence>
<dbReference type="InterPro" id="IPR017937">
    <property type="entry name" value="Thioredoxin_CS"/>
</dbReference>
<dbReference type="SUPFAM" id="SSF52833">
    <property type="entry name" value="Thioredoxin-like"/>
    <property type="match status" value="1"/>
</dbReference>
<gene>
    <name evidence="11" type="ORF">XthCFBP4691_15180</name>
</gene>
<proteinExistence type="inferred from homology"/>